<sequence>MIEFEEFLAPMTSSNTNNSEGMIKIIEKELLEEIKYNYNEIEKAIEKIAVDMEKADEDLQKKVREIYDGVGKDGSMH</sequence>
<feature type="coiled-coil region" evidence="1">
    <location>
        <begin position="38"/>
        <end position="65"/>
    </location>
</feature>
<dbReference type="EMBL" id="CP119063">
    <property type="protein sequence ID" value="WEL38033.1"/>
    <property type="molecule type" value="Genomic_DNA"/>
</dbReference>
<proteinExistence type="predicted"/>
<evidence type="ECO:0000313" key="2">
    <source>
        <dbReference type="EMBL" id="UTX42578.1"/>
    </source>
</evidence>
<dbReference type="Proteomes" id="UP001059546">
    <property type="component" value="Chromosome II"/>
</dbReference>
<evidence type="ECO:0000313" key="3">
    <source>
        <dbReference type="EMBL" id="WEL38033.1"/>
    </source>
</evidence>
<reference evidence="3 5" key="2">
    <citation type="submission" date="2023-02" db="EMBL/GenBank/DDBJ databases">
        <title>Encephalitozoon hellem ATCC 50451 complete genome.</title>
        <authorList>
            <person name="Mascarenhas dos Santos A.C."/>
            <person name="Julian A.T."/>
            <person name="Pombert J.-F."/>
        </authorList>
    </citation>
    <scope>NUCLEOTIDE SEQUENCE [LARGE SCALE GENOMIC DNA]</scope>
    <source>
        <strain evidence="3 5">ATCC 50451</strain>
    </source>
</reference>
<evidence type="ECO:0000256" key="1">
    <source>
        <dbReference type="SAM" id="Coils"/>
    </source>
</evidence>
<keyword evidence="5" id="KW-1185">Reference proteome</keyword>
<keyword evidence="1" id="KW-0175">Coiled coil</keyword>
<accession>A0A9Q9F7Q9</accession>
<organism evidence="2 4">
    <name type="scientific">Encephalitozoon hellem</name>
    <name type="common">Microsporidian parasite</name>
    <dbReference type="NCBI Taxonomy" id="27973"/>
    <lineage>
        <taxon>Eukaryota</taxon>
        <taxon>Fungi</taxon>
        <taxon>Fungi incertae sedis</taxon>
        <taxon>Microsporidia</taxon>
        <taxon>Unikaryonidae</taxon>
        <taxon>Encephalitozoon</taxon>
    </lineage>
</organism>
<dbReference type="AlphaFoldDB" id="A0A9Q9F7Q9"/>
<dbReference type="Proteomes" id="UP001217963">
    <property type="component" value="Chromosome II"/>
</dbReference>
<dbReference type="EMBL" id="CP075148">
    <property type="protein sequence ID" value="UTX42578.1"/>
    <property type="molecule type" value="Genomic_DNA"/>
</dbReference>
<reference evidence="2" key="1">
    <citation type="submission" date="2021-05" db="EMBL/GenBank/DDBJ databases">
        <title>Encephalitozoon hellem ATCC 50604 Complete Genome.</title>
        <authorList>
            <person name="Mascarenhas dos Santos A.C."/>
            <person name="Julian A.T."/>
            <person name="Pombert J.-F."/>
        </authorList>
    </citation>
    <scope>NUCLEOTIDE SEQUENCE</scope>
    <source>
        <strain evidence="2">ATCC 50604</strain>
    </source>
</reference>
<gene>
    <name evidence="2" type="ORF">GPU96_02g02900</name>
    <name evidence="3" type="ORF">PFJ87_02g00710</name>
</gene>
<evidence type="ECO:0000313" key="5">
    <source>
        <dbReference type="Proteomes" id="UP001217963"/>
    </source>
</evidence>
<protein>
    <submittedName>
        <fullName evidence="2">Uncharacterized protein</fullName>
    </submittedName>
</protein>
<evidence type="ECO:0000313" key="4">
    <source>
        <dbReference type="Proteomes" id="UP001059546"/>
    </source>
</evidence>
<name>A0A9Q9F7Q9_ENCHE</name>